<dbReference type="AlphaFoldDB" id="A0A921R0B7"/>
<protein>
    <submittedName>
        <fullName evidence="1">Uncharacterized protein</fullName>
    </submittedName>
</protein>
<evidence type="ECO:0000313" key="2">
    <source>
        <dbReference type="Proteomes" id="UP000807115"/>
    </source>
</evidence>
<gene>
    <name evidence="1" type="ORF">BDA96_05G203300</name>
</gene>
<reference evidence="1" key="1">
    <citation type="journal article" date="2019" name="BMC Genomics">
        <title>A new reference genome for Sorghum bicolor reveals high levels of sequence similarity between sweet and grain genotypes: implications for the genetics of sugar metabolism.</title>
        <authorList>
            <person name="Cooper E.A."/>
            <person name="Brenton Z.W."/>
            <person name="Flinn B.S."/>
            <person name="Jenkins J."/>
            <person name="Shu S."/>
            <person name="Flowers D."/>
            <person name="Luo F."/>
            <person name="Wang Y."/>
            <person name="Xia P."/>
            <person name="Barry K."/>
            <person name="Daum C."/>
            <person name="Lipzen A."/>
            <person name="Yoshinaga Y."/>
            <person name="Schmutz J."/>
            <person name="Saski C."/>
            <person name="Vermerris W."/>
            <person name="Kresovich S."/>
        </authorList>
    </citation>
    <scope>NUCLEOTIDE SEQUENCE</scope>
</reference>
<sequence>MSRNLVLQPMVAVGETVLICSLLAKTRVLLSSPIRSSCPPMVMTAESYAEPVVMIMVFTTGSDGHYFHLPSNQRWNFFLPPVCKFVV</sequence>
<name>A0A921R0B7_SORBI</name>
<dbReference type="Proteomes" id="UP000807115">
    <property type="component" value="Chromosome 5"/>
</dbReference>
<comment type="caution">
    <text evidence="1">The sequence shown here is derived from an EMBL/GenBank/DDBJ whole genome shotgun (WGS) entry which is preliminary data.</text>
</comment>
<proteinExistence type="predicted"/>
<dbReference type="EMBL" id="CM027684">
    <property type="protein sequence ID" value="KAG0530630.1"/>
    <property type="molecule type" value="Genomic_DNA"/>
</dbReference>
<organism evidence="1 2">
    <name type="scientific">Sorghum bicolor</name>
    <name type="common">Sorghum</name>
    <name type="synonym">Sorghum vulgare</name>
    <dbReference type="NCBI Taxonomy" id="4558"/>
    <lineage>
        <taxon>Eukaryota</taxon>
        <taxon>Viridiplantae</taxon>
        <taxon>Streptophyta</taxon>
        <taxon>Embryophyta</taxon>
        <taxon>Tracheophyta</taxon>
        <taxon>Spermatophyta</taxon>
        <taxon>Magnoliopsida</taxon>
        <taxon>Liliopsida</taxon>
        <taxon>Poales</taxon>
        <taxon>Poaceae</taxon>
        <taxon>PACMAD clade</taxon>
        <taxon>Panicoideae</taxon>
        <taxon>Andropogonodae</taxon>
        <taxon>Andropogoneae</taxon>
        <taxon>Sorghinae</taxon>
        <taxon>Sorghum</taxon>
    </lineage>
</organism>
<evidence type="ECO:0000313" key="1">
    <source>
        <dbReference type="EMBL" id="KAG0530630.1"/>
    </source>
</evidence>
<reference evidence="1" key="2">
    <citation type="submission" date="2020-10" db="EMBL/GenBank/DDBJ databases">
        <authorList>
            <person name="Cooper E.A."/>
            <person name="Brenton Z.W."/>
            <person name="Flinn B.S."/>
            <person name="Jenkins J."/>
            <person name="Shu S."/>
            <person name="Flowers D."/>
            <person name="Luo F."/>
            <person name="Wang Y."/>
            <person name="Xia P."/>
            <person name="Barry K."/>
            <person name="Daum C."/>
            <person name="Lipzen A."/>
            <person name="Yoshinaga Y."/>
            <person name="Schmutz J."/>
            <person name="Saski C."/>
            <person name="Vermerris W."/>
            <person name="Kresovich S."/>
        </authorList>
    </citation>
    <scope>NUCLEOTIDE SEQUENCE</scope>
</reference>
<accession>A0A921R0B7</accession>